<dbReference type="PANTHER" id="PTHR15666:SF1">
    <property type="entry name" value="COMM DOMAIN-CONTAINING PROTEIN 5"/>
    <property type="match status" value="1"/>
</dbReference>
<dbReference type="GO" id="GO:0005634">
    <property type="term" value="C:nucleus"/>
    <property type="evidence" value="ECO:0007669"/>
    <property type="project" value="TreeGrafter"/>
</dbReference>
<dbReference type="RefSeq" id="XP_018021879.1">
    <property type="nucleotide sequence ID" value="XM_018166390.2"/>
</dbReference>
<evidence type="ECO:0000313" key="5">
    <source>
        <dbReference type="Proteomes" id="UP000694843"/>
    </source>
</evidence>
<evidence type="ECO:0000259" key="4">
    <source>
        <dbReference type="Pfam" id="PF07258"/>
    </source>
</evidence>
<sequence>MDKTGGQLIAAMNSFKRPRTIFTTSVPKEVQILLGACHKFDKPTFRKLIKIGLAHLQNQQTEEECEAAFDNICTALNFSSYSEAQSLAEQYSGLLTLLSALLSLNANTVRQLHLQFDLVSLGLKEEQAGDLCRVVYGPARDSINKQLLQTCPRLPALTQVQWQLKTAIAPPNVAHVVEPVLALELHTRHSCHRMSVSLRRFHELRLTVASLLQQMHDFLALPCAARLLLQPASVWEVLTQAKNEPSVPVVRPAQAKDEQFDTALVRHLLSDSVRPSSAIDVQSDRETHPLKQQVNPAKPQIQGTKFPEAEFPKKDILSHDLDGRNNASKPAGNIFSNSGSNAFKSAEAADKIPELENNISTARETFAPAETGTIKLARQEASKSAGAGNPKPAVAPRPVPAGGASKPTGSVRPVPGGGIPKPSGKS</sequence>
<accession>A0A8B7P6U1</accession>
<dbReference type="InterPro" id="IPR037357">
    <property type="entry name" value="COMMD5"/>
</dbReference>
<evidence type="ECO:0000313" key="6">
    <source>
        <dbReference type="RefSeq" id="XP_018021879.1"/>
    </source>
</evidence>
<feature type="region of interest" description="Disordered" evidence="3">
    <location>
        <begin position="363"/>
        <end position="426"/>
    </location>
</feature>
<dbReference type="InterPro" id="IPR017920">
    <property type="entry name" value="COMM"/>
</dbReference>
<proteinExistence type="inferred from homology"/>
<dbReference type="OrthoDB" id="6359418at2759"/>
<evidence type="ECO:0000256" key="3">
    <source>
        <dbReference type="SAM" id="MobiDB-lite"/>
    </source>
</evidence>
<evidence type="ECO:0000256" key="1">
    <source>
        <dbReference type="ARBA" id="ARBA00016556"/>
    </source>
</evidence>
<name>A0A8B7P6U1_HYAAZ</name>
<dbReference type="GeneID" id="108678054"/>
<protein>
    <recommendedName>
        <fullName evidence="1">COMM domain-containing protein 5</fullName>
    </recommendedName>
</protein>
<gene>
    <name evidence="6" type="primary">LOC108678054</name>
</gene>
<dbReference type="AlphaFoldDB" id="A0A8B7P6U1"/>
<dbReference type="Proteomes" id="UP000694843">
    <property type="component" value="Unplaced"/>
</dbReference>
<comment type="similarity">
    <text evidence="2">Belongs to the COMM domain-containing protein 5 family.</text>
</comment>
<dbReference type="Pfam" id="PF07258">
    <property type="entry name" value="COMM_domain"/>
    <property type="match status" value="1"/>
</dbReference>
<keyword evidence="5" id="KW-1185">Reference proteome</keyword>
<feature type="domain" description="COMM" evidence="4">
    <location>
        <begin position="153"/>
        <end position="209"/>
    </location>
</feature>
<dbReference type="KEGG" id="hazt:108678054"/>
<evidence type="ECO:0000256" key="2">
    <source>
        <dbReference type="ARBA" id="ARBA00093452"/>
    </source>
</evidence>
<feature type="region of interest" description="Disordered" evidence="3">
    <location>
        <begin position="318"/>
        <end position="338"/>
    </location>
</feature>
<dbReference type="PANTHER" id="PTHR15666">
    <property type="entry name" value="COMM DOMAIN CONTAINING PROTEIN 5"/>
    <property type="match status" value="1"/>
</dbReference>
<reference evidence="6" key="1">
    <citation type="submission" date="2025-08" db="UniProtKB">
        <authorList>
            <consortium name="RefSeq"/>
        </authorList>
    </citation>
    <scope>IDENTIFICATION</scope>
    <source>
        <tissue evidence="6">Whole organism</tissue>
    </source>
</reference>
<organism evidence="5 6">
    <name type="scientific">Hyalella azteca</name>
    <name type="common">Amphipod</name>
    <dbReference type="NCBI Taxonomy" id="294128"/>
    <lineage>
        <taxon>Eukaryota</taxon>
        <taxon>Metazoa</taxon>
        <taxon>Ecdysozoa</taxon>
        <taxon>Arthropoda</taxon>
        <taxon>Crustacea</taxon>
        <taxon>Multicrustacea</taxon>
        <taxon>Malacostraca</taxon>
        <taxon>Eumalacostraca</taxon>
        <taxon>Peracarida</taxon>
        <taxon>Amphipoda</taxon>
        <taxon>Senticaudata</taxon>
        <taxon>Talitrida</taxon>
        <taxon>Talitroidea</taxon>
        <taxon>Hyalellidae</taxon>
        <taxon>Hyalella</taxon>
    </lineage>
</organism>